<keyword evidence="1" id="KW-0472">Membrane</keyword>
<protein>
    <submittedName>
        <fullName evidence="2">Venom peptide ECTX1-Rm62a</fullName>
    </submittedName>
</protein>
<accession>A0A8U0LTN0</accession>
<reference evidence="2" key="1">
    <citation type="submission" date="2020-11" db="EMBL/GenBank/DDBJ databases">
        <authorList>
            <person name="Robinson S.D."/>
        </authorList>
    </citation>
    <scope>NUCLEOTIDE SEQUENCE</scope>
    <source>
        <tissue evidence="2">Venom apparatus</tissue>
    </source>
</reference>
<evidence type="ECO:0000313" key="2">
    <source>
        <dbReference type="EMBL" id="UPH34153.1"/>
    </source>
</evidence>
<keyword evidence="1" id="KW-0812">Transmembrane</keyword>
<name>A0A8U0LTN0_RHYMT</name>
<feature type="transmembrane region" description="Helical" evidence="1">
    <location>
        <begin position="6"/>
        <end position="26"/>
    </location>
</feature>
<proteinExistence type="evidence at transcript level"/>
<sequence length="56" mass="6479">MKNNISIFAVYLIITFLLISTFMTMVTEANIIRVPEFPCPKGQRRDSRGKCRVVMQ</sequence>
<keyword evidence="1" id="KW-1133">Transmembrane helix</keyword>
<evidence type="ECO:0000256" key="1">
    <source>
        <dbReference type="SAM" id="Phobius"/>
    </source>
</evidence>
<dbReference type="EMBL" id="MW317120">
    <property type="protein sequence ID" value="UPH34153.1"/>
    <property type="molecule type" value="mRNA"/>
</dbReference>
<organism evidence="2">
    <name type="scientific">Rhytidoponera metallica</name>
    <name type="common">Australian green-headed ant</name>
    <name type="synonym">Ponera metallica</name>
    <dbReference type="NCBI Taxonomy" id="148364"/>
    <lineage>
        <taxon>Eukaryota</taxon>
        <taxon>Metazoa</taxon>
        <taxon>Ecdysozoa</taxon>
        <taxon>Arthropoda</taxon>
        <taxon>Hexapoda</taxon>
        <taxon>Insecta</taxon>
        <taxon>Pterygota</taxon>
        <taxon>Neoptera</taxon>
        <taxon>Endopterygota</taxon>
        <taxon>Hymenoptera</taxon>
        <taxon>Apocrita</taxon>
        <taxon>Aculeata</taxon>
        <taxon>Formicoidea</taxon>
        <taxon>Formicidae</taxon>
        <taxon>Ectatomminae</taxon>
        <taxon>Ectatommini</taxon>
        <taxon>Rhytidoponera</taxon>
    </lineage>
</organism>
<dbReference type="AlphaFoldDB" id="A0A8U0LTN0"/>